<evidence type="ECO:0000313" key="1">
    <source>
        <dbReference type="Proteomes" id="UP000887580"/>
    </source>
</evidence>
<dbReference type="WBParaSite" id="PS1159_v2.g16184.t1">
    <property type="protein sequence ID" value="PS1159_v2.g16184.t1"/>
    <property type="gene ID" value="PS1159_v2.g16184"/>
</dbReference>
<accession>A0AC35FCQ8</accession>
<dbReference type="Proteomes" id="UP000887580">
    <property type="component" value="Unplaced"/>
</dbReference>
<reference evidence="2" key="1">
    <citation type="submission" date="2022-11" db="UniProtKB">
        <authorList>
            <consortium name="WormBaseParasite"/>
        </authorList>
    </citation>
    <scope>IDENTIFICATION</scope>
</reference>
<proteinExistence type="predicted"/>
<name>A0AC35FCQ8_9BILA</name>
<sequence>MTSSELEFEVCNCAGTSSVCYKSLDGFGNSFAAGSCSDSTSCEFKARESGDAIYFELQFEVCNCAGTSSVCYKSFDGFDNSKAAGSCSDSTSCEFKARESGDAIYFGRLPVVKNSFSGCLQFSMKYPSAKMKDTKGNLYVGFESCTPKMVDDNIIELYISIDSSCSIIVKNAKVHVPITPTTTKVPPKHSPEYPKNSSEASFP</sequence>
<protein>
    <submittedName>
        <fullName evidence="2">Uncharacterized protein</fullName>
    </submittedName>
</protein>
<evidence type="ECO:0000313" key="2">
    <source>
        <dbReference type="WBParaSite" id="PS1159_v2.g16184.t1"/>
    </source>
</evidence>
<organism evidence="1 2">
    <name type="scientific">Panagrolaimus sp. PS1159</name>
    <dbReference type="NCBI Taxonomy" id="55785"/>
    <lineage>
        <taxon>Eukaryota</taxon>
        <taxon>Metazoa</taxon>
        <taxon>Ecdysozoa</taxon>
        <taxon>Nematoda</taxon>
        <taxon>Chromadorea</taxon>
        <taxon>Rhabditida</taxon>
        <taxon>Tylenchina</taxon>
        <taxon>Panagrolaimomorpha</taxon>
        <taxon>Panagrolaimoidea</taxon>
        <taxon>Panagrolaimidae</taxon>
        <taxon>Panagrolaimus</taxon>
    </lineage>
</organism>